<dbReference type="GO" id="GO:0016757">
    <property type="term" value="F:glycosyltransferase activity"/>
    <property type="evidence" value="ECO:0007669"/>
    <property type="project" value="InterPro"/>
</dbReference>
<dbReference type="AlphaFoldDB" id="A0A1G6L0A9"/>
<keyword evidence="3" id="KW-1185">Reference proteome</keyword>
<dbReference type="RefSeq" id="WP_092619470.1">
    <property type="nucleotide sequence ID" value="NZ_FMYK01000004.1"/>
</dbReference>
<gene>
    <name evidence="2" type="ORF">SAMN05421749_104259</name>
</gene>
<protein>
    <recommendedName>
        <fullName evidence="1">Glycosyltransferase 61 catalytic domain-containing protein</fullName>
    </recommendedName>
</protein>
<reference evidence="3" key="1">
    <citation type="submission" date="2016-09" db="EMBL/GenBank/DDBJ databases">
        <authorList>
            <person name="Varghese N."/>
            <person name="Submissions S."/>
        </authorList>
    </citation>
    <scope>NUCLEOTIDE SEQUENCE [LARGE SCALE GENOMIC DNA]</scope>
    <source>
        <strain evidence="3">ANC 3699</strain>
    </source>
</reference>
<name>A0A1G6L0A9_9GAMM</name>
<organism evidence="2 3">
    <name type="scientific">Acinetobacter marinus</name>
    <dbReference type="NCBI Taxonomy" id="281375"/>
    <lineage>
        <taxon>Bacteria</taxon>
        <taxon>Pseudomonadati</taxon>
        <taxon>Pseudomonadota</taxon>
        <taxon>Gammaproteobacteria</taxon>
        <taxon>Moraxellales</taxon>
        <taxon>Moraxellaceae</taxon>
        <taxon>Acinetobacter</taxon>
    </lineage>
</organism>
<dbReference type="Proteomes" id="UP000242317">
    <property type="component" value="Unassembled WGS sequence"/>
</dbReference>
<evidence type="ECO:0000259" key="1">
    <source>
        <dbReference type="Pfam" id="PF04577"/>
    </source>
</evidence>
<proteinExistence type="predicted"/>
<dbReference type="OrthoDB" id="6399152at2"/>
<dbReference type="EMBL" id="FMYK01000004">
    <property type="protein sequence ID" value="SDC36789.1"/>
    <property type="molecule type" value="Genomic_DNA"/>
</dbReference>
<evidence type="ECO:0000313" key="2">
    <source>
        <dbReference type="EMBL" id="SDC36789.1"/>
    </source>
</evidence>
<sequence length="441" mass="50152">MNTFDSQLRKLHLGDTHQQAIDKKILSNSANYTAAFLDIIFKNGVSDAEKFISLVKNDKKSDSIAQAIKVSENQVRDLKKARQSSLWSNDADFVTMSLDEYVPRKTLRLTSWVDLDQLVVGSSAIIHEDQKRKSTFAQDFSQVGTKSLLSGKGFEKEVSRRREQRIDVLSNVRFSVADPNFYSVVIEDRFFNRKLCSRLAKLSNQVLLSKNEVDEVDEAIILPIAHIDSDYFQHLSEMWSGLALVDYFPKNLPIVYTEDTYGILDLLCERLGVDRSRFKSFLDMQDIRVKKAYQIHPVGGNLWDAAFFEHFNKYNSYEDSGFKVFLANPKGGVEIKNKDEVCKVLRDLGFLIVHPEDLPVSKLIDLFQRSSLVVTATSKVLANTAFMQRGSSLVELQDAKSIKSDYYLRTRFNDMNYDCVVVNSGVVDVDELLTVLASRSV</sequence>
<evidence type="ECO:0000313" key="3">
    <source>
        <dbReference type="Proteomes" id="UP000242317"/>
    </source>
</evidence>
<dbReference type="Pfam" id="PF04577">
    <property type="entry name" value="Glyco_transf_61"/>
    <property type="match status" value="1"/>
</dbReference>
<dbReference type="InterPro" id="IPR049625">
    <property type="entry name" value="Glyco_transf_61_cat"/>
</dbReference>
<accession>A0A1G6L0A9</accession>
<feature type="domain" description="Glycosyltransferase 61 catalytic" evidence="1">
    <location>
        <begin position="321"/>
        <end position="394"/>
    </location>
</feature>